<organism evidence="1">
    <name type="scientific">Kitasatospora camelliae</name>
    <dbReference type="NCBI Taxonomy" id="3156397"/>
    <lineage>
        <taxon>Bacteria</taxon>
        <taxon>Bacillati</taxon>
        <taxon>Actinomycetota</taxon>
        <taxon>Actinomycetes</taxon>
        <taxon>Kitasatosporales</taxon>
        <taxon>Streptomycetaceae</taxon>
        <taxon>Kitasatospora</taxon>
    </lineage>
</organism>
<dbReference type="PIRSF" id="PIRSF034110">
    <property type="entry name" value="DUF1203"/>
    <property type="match status" value="1"/>
</dbReference>
<dbReference type="RefSeq" id="WP_354642094.1">
    <property type="nucleotide sequence ID" value="NZ_CP159872.1"/>
</dbReference>
<dbReference type="EMBL" id="CP159872">
    <property type="protein sequence ID" value="XCM81157.1"/>
    <property type="molecule type" value="Genomic_DNA"/>
</dbReference>
<dbReference type="Pfam" id="PF06718">
    <property type="entry name" value="DUF1203"/>
    <property type="match status" value="1"/>
</dbReference>
<reference evidence="1" key="1">
    <citation type="submission" date="2024-06" db="EMBL/GenBank/DDBJ databases">
        <title>The genome sequences of Kitasatospora sp. strain HUAS MG31.</title>
        <authorList>
            <person name="Mo P."/>
        </authorList>
    </citation>
    <scope>NUCLEOTIDE SEQUENCE</scope>
    <source>
        <strain evidence="1">HUAS MG31</strain>
    </source>
</reference>
<protein>
    <submittedName>
        <fullName evidence="1">DUF1203 domain-containing protein</fullName>
    </submittedName>
</protein>
<name>A0AAU8JZ56_9ACTN</name>
<accession>A0AAU8JZ56</accession>
<proteinExistence type="predicted"/>
<dbReference type="AlphaFoldDB" id="A0AAU8JZ56"/>
<dbReference type="InterPro" id="IPR009593">
    <property type="entry name" value="DUF1203"/>
</dbReference>
<gene>
    <name evidence="1" type="ORF">ABWK59_20685</name>
</gene>
<sequence>MNALDIRAIPAEVLDTLRTRDDAGRPPVLLTDEEGGSPLRCCLGRARPGERIALLTYAPLRRWAAETGADPGPYDEQGPVFVHADPCAGPTEPGWPGAMHAGQRVLRAYDARGHILDGTLVTPDTAESTARDLLADPGTAFLHIRALSAGCFLHAIHRG</sequence>
<evidence type="ECO:0000313" key="1">
    <source>
        <dbReference type="EMBL" id="XCM81157.1"/>
    </source>
</evidence>
<dbReference type="KEGG" id="kcm:ABWK59_20685"/>